<dbReference type="EMBL" id="JAAGKO020000040">
    <property type="protein sequence ID" value="MDI5965817.1"/>
    <property type="molecule type" value="Genomic_DNA"/>
</dbReference>
<evidence type="ECO:0000313" key="3">
    <source>
        <dbReference type="Proteomes" id="UP001156398"/>
    </source>
</evidence>
<keyword evidence="3" id="KW-1185">Reference proteome</keyword>
<sequence>MSVMTYRRLWCDGVSGQPCGAWIGMAETPGETAAELRRVARADGWRHRRDGRNGRDLCPDCAEAGEGQ</sequence>
<accession>A0ABT6W4Y1</accession>
<dbReference type="Proteomes" id="UP001156398">
    <property type="component" value="Unassembled WGS sequence"/>
</dbReference>
<evidence type="ECO:0000313" key="2">
    <source>
        <dbReference type="EMBL" id="MDI5965817.1"/>
    </source>
</evidence>
<dbReference type="RefSeq" id="WP_271322979.1">
    <property type="nucleotide sequence ID" value="NZ_JAAGKO020000040.1"/>
</dbReference>
<reference evidence="2 3" key="1">
    <citation type="submission" date="2023-05" db="EMBL/GenBank/DDBJ databases">
        <title>Streptantibioticus silvisoli sp. nov., acidotolerant actinomycetes 1 from pine litter.</title>
        <authorList>
            <person name="Swiecimska M."/>
            <person name="Golinska P."/>
            <person name="Sangal V."/>
            <person name="Wachnowicz B."/>
            <person name="Goodfellow M."/>
        </authorList>
    </citation>
    <scope>NUCLEOTIDE SEQUENCE [LARGE SCALE GENOMIC DNA]</scope>
    <source>
        <strain evidence="2 3">SL54</strain>
    </source>
</reference>
<comment type="caution">
    <text evidence="2">The sequence shown here is derived from an EMBL/GenBank/DDBJ whole genome shotgun (WGS) entry which is preliminary data.</text>
</comment>
<organism evidence="2 3">
    <name type="scientific">Streptantibioticus silvisoli</name>
    <dbReference type="NCBI Taxonomy" id="2705255"/>
    <lineage>
        <taxon>Bacteria</taxon>
        <taxon>Bacillati</taxon>
        <taxon>Actinomycetota</taxon>
        <taxon>Actinomycetes</taxon>
        <taxon>Kitasatosporales</taxon>
        <taxon>Streptomycetaceae</taxon>
        <taxon>Streptantibioticus</taxon>
    </lineage>
</organism>
<feature type="compositionally biased region" description="Basic and acidic residues" evidence="1">
    <location>
        <begin position="45"/>
        <end position="58"/>
    </location>
</feature>
<evidence type="ECO:0000256" key="1">
    <source>
        <dbReference type="SAM" id="MobiDB-lite"/>
    </source>
</evidence>
<protein>
    <submittedName>
        <fullName evidence="2">Uncharacterized protein</fullName>
    </submittedName>
</protein>
<name>A0ABT6W4Y1_9ACTN</name>
<gene>
    <name evidence="2" type="ORF">POF43_024325</name>
</gene>
<proteinExistence type="predicted"/>
<feature type="region of interest" description="Disordered" evidence="1">
    <location>
        <begin position="45"/>
        <end position="68"/>
    </location>
</feature>